<protein>
    <submittedName>
        <fullName evidence="1">Uncharacterized protein</fullName>
    </submittedName>
</protein>
<dbReference type="EMBL" id="AEYP01069803">
    <property type="status" value="NOT_ANNOTATED_CDS"/>
    <property type="molecule type" value="Genomic_DNA"/>
</dbReference>
<accession>M3Y8A9</accession>
<dbReference type="AlphaFoldDB" id="M3Y8A9"/>
<name>M3Y8A9_MUSPF</name>
<dbReference type="HOGENOM" id="CLU_1800934_0_0_1"/>
<reference evidence="1" key="1">
    <citation type="submission" date="2024-06" db="UniProtKB">
        <authorList>
            <consortium name="Ensembl"/>
        </authorList>
    </citation>
    <scope>IDENTIFICATION</scope>
</reference>
<sequence length="144" mass="15390">MLGHACASPNRVTCDSAVLSSRAQTLRKIGQLPVISTPAGRKAGENLSNDPGYPIFNIPFRKVLQTKPRALPFLFSARWPASWESLPGPVAMKKHGCPHGATAQVCCRSECAPRMSVGSPKPRRQPPPCCWPPALFSLSGTASA</sequence>
<evidence type="ECO:0000313" key="1">
    <source>
        <dbReference type="Ensembl" id="ENSMPUP00000007566.1"/>
    </source>
</evidence>
<organism evidence="1">
    <name type="scientific">Mustela putorius furo</name>
    <name type="common">European domestic ferret</name>
    <name type="synonym">Mustela furo</name>
    <dbReference type="NCBI Taxonomy" id="9669"/>
    <lineage>
        <taxon>Eukaryota</taxon>
        <taxon>Metazoa</taxon>
        <taxon>Chordata</taxon>
        <taxon>Craniata</taxon>
        <taxon>Vertebrata</taxon>
        <taxon>Euteleostomi</taxon>
        <taxon>Mammalia</taxon>
        <taxon>Eutheria</taxon>
        <taxon>Laurasiatheria</taxon>
        <taxon>Carnivora</taxon>
        <taxon>Caniformia</taxon>
        <taxon>Musteloidea</taxon>
        <taxon>Mustelidae</taxon>
        <taxon>Mustelinae</taxon>
        <taxon>Mustela</taxon>
    </lineage>
</organism>
<proteinExistence type="predicted"/>
<dbReference type="Ensembl" id="ENSMPUT00000007687.1">
    <property type="protein sequence ID" value="ENSMPUP00000007566.1"/>
    <property type="gene ID" value="ENSMPUG00000007621.1"/>
</dbReference>
<dbReference type="InParanoid" id="M3Y8A9"/>